<proteinExistence type="predicted"/>
<dbReference type="PANTHER" id="PTHR14402">
    <property type="entry name" value="RECEPTOR TRANSPORTING PROTEIN"/>
    <property type="match status" value="1"/>
</dbReference>
<accession>A0A8D0Q732</accession>
<evidence type="ECO:0000259" key="10">
    <source>
        <dbReference type="SMART" id="SM01328"/>
    </source>
</evidence>
<keyword evidence="6 9" id="KW-1133">Transmembrane helix</keyword>
<name>A0A8D0Q732_PIG</name>
<comment type="subcellular location">
    <subcellularLocation>
        <location evidence="1">Membrane</location>
        <topology evidence="1">Single-pass membrane protein</topology>
    </subcellularLocation>
</comment>
<evidence type="ECO:0000256" key="4">
    <source>
        <dbReference type="ARBA" id="ARBA00022771"/>
    </source>
</evidence>
<feature type="region of interest" description="Disordered" evidence="8">
    <location>
        <begin position="381"/>
        <end position="409"/>
    </location>
</feature>
<dbReference type="Proteomes" id="UP000694726">
    <property type="component" value="Unplaced"/>
</dbReference>
<dbReference type="Ensembl" id="ENSSSCT00015104450.1">
    <property type="protein sequence ID" value="ENSSSCP00015043657.1"/>
    <property type="gene ID" value="ENSSSCG00015077342.1"/>
</dbReference>
<keyword evidence="5" id="KW-0862">Zinc</keyword>
<evidence type="ECO:0000256" key="8">
    <source>
        <dbReference type="SAM" id="MobiDB-lite"/>
    </source>
</evidence>
<evidence type="ECO:0000313" key="11">
    <source>
        <dbReference type="Ensembl" id="ENSSSCP00015043657.1"/>
    </source>
</evidence>
<dbReference type="AlphaFoldDB" id="A0A8D0Q732"/>
<dbReference type="SMART" id="SM01328">
    <property type="entry name" value="zf-3CxxC"/>
    <property type="match status" value="1"/>
</dbReference>
<feature type="compositionally biased region" description="Gly residues" evidence="8">
    <location>
        <begin position="173"/>
        <end position="184"/>
    </location>
</feature>
<keyword evidence="7 9" id="KW-0472">Membrane</keyword>
<sequence>MDGVDVWANTLAQLMAKRKPQDTWELVPEENLASGHLDSRGFQYRLRGLARLQCGRCQWGWSSAHVHVLFHLWWDADRRLGLVKMRLWGQRCRLCPPGRRGVCQVSLLNVRLFLGKLVQFIVQKCYGEDLSPDQCPEICFGERCEACDLGVCFFQKPLDPAWGPEIPSTLRGGSSGGGGGGGSGAAASSRQALTLVVDRSGGCTPSSYLIPLSMADFVKDLLLESRNLFSEDEDIVTIPFSLARKKKGSLPKADPGSVARGTIYLPGSSKGRSLAVDLRAPAFPTKGLQLSSIKAITGFICKGRGCVCDPEQVPSQGLVTDGNSPRPMTYIIGLTHAGEGCITFPTALADAVLESADPPGSMDGWLTFPFFFADRSRAPTPGAARGNRLEGSGGPAPAGPGPLPGTTAGRLVPISNGSITIPFSILGLIQCKGSCDKASGPQSSDPKPGQPWFWASRSGFPSEEDFGEEGCGVPLFDPYEEVWILVSVAVFILWIMYLYKFSPDHAPRM</sequence>
<dbReference type="Ensembl" id="ENSSSCT00065011586.1">
    <property type="protein sequence ID" value="ENSSSCP00065004769.1"/>
    <property type="gene ID" value="ENSSSCG00065008665.1"/>
</dbReference>
<keyword evidence="2 9" id="KW-0812">Transmembrane</keyword>
<organism evidence="11 12">
    <name type="scientific">Sus scrofa</name>
    <name type="common">Pig</name>
    <dbReference type="NCBI Taxonomy" id="9823"/>
    <lineage>
        <taxon>Eukaryota</taxon>
        <taxon>Metazoa</taxon>
        <taxon>Chordata</taxon>
        <taxon>Craniata</taxon>
        <taxon>Vertebrata</taxon>
        <taxon>Euteleostomi</taxon>
        <taxon>Mammalia</taxon>
        <taxon>Eutheria</taxon>
        <taxon>Laurasiatheria</taxon>
        <taxon>Artiodactyla</taxon>
        <taxon>Suina</taxon>
        <taxon>Suidae</taxon>
        <taxon>Sus</taxon>
    </lineage>
</organism>
<evidence type="ECO:0000256" key="5">
    <source>
        <dbReference type="ARBA" id="ARBA00022833"/>
    </source>
</evidence>
<dbReference type="GO" id="GO:0016020">
    <property type="term" value="C:membrane"/>
    <property type="evidence" value="ECO:0007669"/>
    <property type="project" value="UniProtKB-SubCell"/>
</dbReference>
<dbReference type="Proteomes" id="UP000694725">
    <property type="component" value="Unplaced"/>
</dbReference>
<dbReference type="InterPro" id="IPR027377">
    <property type="entry name" value="ZAR1/RTP1-5-like_Znf-3CxxC"/>
</dbReference>
<dbReference type="Pfam" id="PF13695">
    <property type="entry name" value="Zn_ribbon_3CxxC"/>
    <property type="match status" value="1"/>
</dbReference>
<evidence type="ECO:0000256" key="1">
    <source>
        <dbReference type="ARBA" id="ARBA00004167"/>
    </source>
</evidence>
<keyword evidence="3" id="KW-0479">Metal-binding</keyword>
<evidence type="ECO:0000256" key="3">
    <source>
        <dbReference type="ARBA" id="ARBA00022723"/>
    </source>
</evidence>
<keyword evidence="4" id="KW-0863">Zinc-finger</keyword>
<feature type="transmembrane region" description="Helical" evidence="9">
    <location>
        <begin position="482"/>
        <end position="499"/>
    </location>
</feature>
<evidence type="ECO:0000256" key="2">
    <source>
        <dbReference type="ARBA" id="ARBA00022692"/>
    </source>
</evidence>
<evidence type="ECO:0000256" key="9">
    <source>
        <dbReference type="SAM" id="Phobius"/>
    </source>
</evidence>
<dbReference type="InterPro" id="IPR026096">
    <property type="entry name" value="R-trans_p"/>
</dbReference>
<feature type="domain" description="3CxxC-type" evidence="10">
    <location>
        <begin position="47"/>
        <end position="150"/>
    </location>
</feature>
<dbReference type="GO" id="GO:0008270">
    <property type="term" value="F:zinc ion binding"/>
    <property type="evidence" value="ECO:0007669"/>
    <property type="project" value="UniProtKB-KW"/>
</dbReference>
<dbReference type="PANTHER" id="PTHR14402:SF2">
    <property type="entry name" value="RECEPTOR-TRANSPORTING PROTEIN 5"/>
    <property type="match status" value="1"/>
</dbReference>
<feature type="region of interest" description="Disordered" evidence="8">
    <location>
        <begin position="167"/>
        <end position="186"/>
    </location>
</feature>
<reference evidence="11" key="1">
    <citation type="submission" date="2025-05" db="UniProtKB">
        <authorList>
            <consortium name="Ensembl"/>
        </authorList>
    </citation>
    <scope>IDENTIFICATION</scope>
</reference>
<evidence type="ECO:0000256" key="7">
    <source>
        <dbReference type="ARBA" id="ARBA00023136"/>
    </source>
</evidence>
<evidence type="ECO:0000256" key="6">
    <source>
        <dbReference type="ARBA" id="ARBA00022989"/>
    </source>
</evidence>
<evidence type="ECO:0000313" key="12">
    <source>
        <dbReference type="Proteomes" id="UP000694726"/>
    </source>
</evidence>
<protein>
    <recommendedName>
        <fullName evidence="10">3CxxC-type domain-containing protein</fullName>
    </recommendedName>
</protein>